<organism evidence="1 2">
    <name type="scientific">Eumeta variegata</name>
    <name type="common">Bagworm moth</name>
    <name type="synonym">Eumeta japonica</name>
    <dbReference type="NCBI Taxonomy" id="151549"/>
    <lineage>
        <taxon>Eukaryota</taxon>
        <taxon>Metazoa</taxon>
        <taxon>Ecdysozoa</taxon>
        <taxon>Arthropoda</taxon>
        <taxon>Hexapoda</taxon>
        <taxon>Insecta</taxon>
        <taxon>Pterygota</taxon>
        <taxon>Neoptera</taxon>
        <taxon>Endopterygota</taxon>
        <taxon>Lepidoptera</taxon>
        <taxon>Glossata</taxon>
        <taxon>Ditrysia</taxon>
        <taxon>Tineoidea</taxon>
        <taxon>Psychidae</taxon>
        <taxon>Oiketicinae</taxon>
        <taxon>Eumeta</taxon>
    </lineage>
</organism>
<dbReference type="OrthoDB" id="6370710at2759"/>
<gene>
    <name evidence="1" type="ORF">EVAR_80356_1</name>
</gene>
<comment type="caution">
    <text evidence="1">The sequence shown here is derived from an EMBL/GenBank/DDBJ whole genome shotgun (WGS) entry which is preliminary data.</text>
</comment>
<dbReference type="EMBL" id="BGZK01000696">
    <property type="protein sequence ID" value="GBP56593.1"/>
    <property type="molecule type" value="Genomic_DNA"/>
</dbReference>
<reference evidence="1 2" key="1">
    <citation type="journal article" date="2019" name="Commun. Biol.">
        <title>The bagworm genome reveals a unique fibroin gene that provides high tensile strength.</title>
        <authorList>
            <person name="Kono N."/>
            <person name="Nakamura H."/>
            <person name="Ohtoshi R."/>
            <person name="Tomita M."/>
            <person name="Numata K."/>
            <person name="Arakawa K."/>
        </authorList>
    </citation>
    <scope>NUCLEOTIDE SEQUENCE [LARGE SCALE GENOMIC DNA]</scope>
</reference>
<proteinExistence type="predicted"/>
<name>A0A4C1X0C1_EUMVA</name>
<keyword evidence="2" id="KW-1185">Reference proteome</keyword>
<accession>A0A4C1X0C1</accession>
<sequence>MARDIGHGTEYRAIFGILVQKKWASEVVDLIWAIASSVKWAEVSYWTDARLSAVQPLPYCERDDTAMEFWDSSDIRVIPNDADLRSLIHFRILCSELVQHEKVHSSIHFTATHGACAGDVFALQTAATRRGLFVASPNSDFDFNSGPGAVPDFNPGHALESNPGLALSFDPVYSSRSYSSAFFLLRCDRYVYGSENRVCSKKNESRVNAVEMRSLCSVCGVSRNDRCRNSDVRERCGLKEVVVTRAEGGMLRWFGYLERMNENIDLTRQIYRVDVCGVKVGKGRPRTILVAY</sequence>
<evidence type="ECO:0000313" key="1">
    <source>
        <dbReference type="EMBL" id="GBP56593.1"/>
    </source>
</evidence>
<dbReference type="Proteomes" id="UP000299102">
    <property type="component" value="Unassembled WGS sequence"/>
</dbReference>
<evidence type="ECO:0000313" key="2">
    <source>
        <dbReference type="Proteomes" id="UP000299102"/>
    </source>
</evidence>
<protein>
    <submittedName>
        <fullName evidence="1">Uncharacterized protein</fullName>
    </submittedName>
</protein>
<dbReference type="AlphaFoldDB" id="A0A4C1X0C1"/>